<dbReference type="Pfam" id="PF12833">
    <property type="entry name" value="HTH_18"/>
    <property type="match status" value="1"/>
</dbReference>
<comment type="caution">
    <text evidence="5">The sequence shown here is derived from an EMBL/GenBank/DDBJ whole genome shotgun (WGS) entry which is preliminary data.</text>
</comment>
<keyword evidence="2" id="KW-0238">DNA-binding</keyword>
<evidence type="ECO:0000256" key="3">
    <source>
        <dbReference type="ARBA" id="ARBA00023163"/>
    </source>
</evidence>
<dbReference type="Gene3D" id="1.10.10.60">
    <property type="entry name" value="Homeodomain-like"/>
    <property type="match status" value="1"/>
</dbReference>
<dbReference type="GO" id="GO:0005829">
    <property type="term" value="C:cytosol"/>
    <property type="evidence" value="ECO:0007669"/>
    <property type="project" value="TreeGrafter"/>
</dbReference>
<feature type="domain" description="HTH araC/xylS-type" evidence="4">
    <location>
        <begin position="235"/>
        <end position="333"/>
    </location>
</feature>
<keyword evidence="1" id="KW-0805">Transcription regulation</keyword>
<proteinExistence type="predicted"/>
<dbReference type="PANTHER" id="PTHR47894:SF4">
    <property type="entry name" value="HTH-TYPE TRANSCRIPTIONAL REGULATOR GADX"/>
    <property type="match status" value="1"/>
</dbReference>
<dbReference type="InterPro" id="IPR032687">
    <property type="entry name" value="AraC-type_N"/>
</dbReference>
<dbReference type="Pfam" id="PF12625">
    <property type="entry name" value="Arabinose_bd"/>
    <property type="match status" value="1"/>
</dbReference>
<dbReference type="InterPro" id="IPR018060">
    <property type="entry name" value="HTH_AraC"/>
</dbReference>
<sequence>MKSSQYAVRSAALTSYVPLARSLGLDPYRLLTEAGINRAALLDPDLKIPAEALARMLEASAAESGVEDFGLRLAATRELSNLGPLALAMREEPTLRRKLEAAAKFQRLHNEALRLRVEEEDGLVYVSEAMLGTSGMVYRQAAELTIGVLHGMMKLFFGEGWAPRAVCFSHQPPRDMAPHRRFFGAPLRFRADFDGFICQARDLDRATQAADPLMAKYVSAYLDSIVGDPDHDTRDKVWQLVLAMLPTGRCSAEAVADSLGVDRRTIHRHLAQHGETFTVLVDAVRDELATRYLLHDRRRASEVALLLGFSSQSAFSRWFSQRHGCSITAWRAR</sequence>
<reference evidence="5 6" key="1">
    <citation type="submission" date="2020-07" db="EMBL/GenBank/DDBJ databases">
        <title>Novel species isolated from subtropical streams in China.</title>
        <authorList>
            <person name="Lu H."/>
        </authorList>
    </citation>
    <scope>NUCLEOTIDE SEQUENCE [LARGE SCALE GENOMIC DNA]</scope>
    <source>
        <strain evidence="5 6">LX20W</strain>
    </source>
</reference>
<dbReference type="PROSITE" id="PS01124">
    <property type="entry name" value="HTH_ARAC_FAMILY_2"/>
    <property type="match status" value="1"/>
</dbReference>
<dbReference type="RefSeq" id="WP_182166768.1">
    <property type="nucleotide sequence ID" value="NZ_JACEZT010000020.1"/>
</dbReference>
<dbReference type="InterPro" id="IPR009057">
    <property type="entry name" value="Homeodomain-like_sf"/>
</dbReference>
<gene>
    <name evidence="5" type="ORF">H3H37_22605</name>
</gene>
<evidence type="ECO:0000256" key="2">
    <source>
        <dbReference type="ARBA" id="ARBA00023125"/>
    </source>
</evidence>
<name>A0A7W2IDW7_9BURK</name>
<dbReference type="GO" id="GO:0003700">
    <property type="term" value="F:DNA-binding transcription factor activity"/>
    <property type="evidence" value="ECO:0007669"/>
    <property type="project" value="InterPro"/>
</dbReference>
<dbReference type="AlphaFoldDB" id="A0A7W2IDW7"/>
<evidence type="ECO:0000313" key="6">
    <source>
        <dbReference type="Proteomes" id="UP000534388"/>
    </source>
</evidence>
<dbReference type="GO" id="GO:0000976">
    <property type="term" value="F:transcription cis-regulatory region binding"/>
    <property type="evidence" value="ECO:0007669"/>
    <property type="project" value="TreeGrafter"/>
</dbReference>
<accession>A0A7W2IDW7</accession>
<evidence type="ECO:0000313" key="5">
    <source>
        <dbReference type="EMBL" id="MBA5639854.1"/>
    </source>
</evidence>
<dbReference type="EMBL" id="JACEZT010000020">
    <property type="protein sequence ID" value="MBA5639854.1"/>
    <property type="molecule type" value="Genomic_DNA"/>
</dbReference>
<dbReference type="SUPFAM" id="SSF46689">
    <property type="entry name" value="Homeodomain-like"/>
    <property type="match status" value="1"/>
</dbReference>
<keyword evidence="3" id="KW-0804">Transcription</keyword>
<organism evidence="5 6">
    <name type="scientific">Rugamonas brunnea</name>
    <dbReference type="NCBI Taxonomy" id="2758569"/>
    <lineage>
        <taxon>Bacteria</taxon>
        <taxon>Pseudomonadati</taxon>
        <taxon>Pseudomonadota</taxon>
        <taxon>Betaproteobacteria</taxon>
        <taxon>Burkholderiales</taxon>
        <taxon>Oxalobacteraceae</taxon>
        <taxon>Telluria group</taxon>
        <taxon>Rugamonas</taxon>
    </lineage>
</organism>
<dbReference type="PANTHER" id="PTHR47894">
    <property type="entry name" value="HTH-TYPE TRANSCRIPTIONAL REGULATOR GADX"/>
    <property type="match status" value="1"/>
</dbReference>
<dbReference type="Proteomes" id="UP000534388">
    <property type="component" value="Unassembled WGS sequence"/>
</dbReference>
<evidence type="ECO:0000259" key="4">
    <source>
        <dbReference type="PROSITE" id="PS01124"/>
    </source>
</evidence>
<dbReference type="SMART" id="SM00342">
    <property type="entry name" value="HTH_ARAC"/>
    <property type="match status" value="1"/>
</dbReference>
<protein>
    <submittedName>
        <fullName evidence="5">AraC family transcriptional regulator</fullName>
    </submittedName>
</protein>
<keyword evidence="6" id="KW-1185">Reference proteome</keyword>
<evidence type="ECO:0000256" key="1">
    <source>
        <dbReference type="ARBA" id="ARBA00023015"/>
    </source>
</evidence>